<evidence type="ECO:0000313" key="2">
    <source>
        <dbReference type="Proteomes" id="UP000600214"/>
    </source>
</evidence>
<dbReference type="Proteomes" id="UP000600214">
    <property type="component" value="Unassembled WGS sequence"/>
</dbReference>
<reference evidence="2" key="1">
    <citation type="journal article" date="2019" name="Int. J. Syst. Evol. Microbiol.">
        <title>The Global Catalogue of Microorganisms (GCM) 10K type strain sequencing project: providing services to taxonomists for standard genome sequencing and annotation.</title>
        <authorList>
            <consortium name="The Broad Institute Genomics Platform"/>
            <consortium name="The Broad Institute Genome Sequencing Center for Infectious Disease"/>
            <person name="Wu L."/>
            <person name="Ma J."/>
        </authorList>
    </citation>
    <scope>NUCLEOTIDE SEQUENCE [LARGE SCALE GENOMIC DNA]</scope>
    <source>
        <strain evidence="2">CGMCC 1.15288</strain>
    </source>
</reference>
<comment type="caution">
    <text evidence="1">The sequence shown here is derived from an EMBL/GenBank/DDBJ whole genome shotgun (WGS) entry which is preliminary data.</text>
</comment>
<accession>A0ABQ1YDH2</accession>
<keyword evidence="2" id="KW-1185">Reference proteome</keyword>
<protein>
    <recommendedName>
        <fullName evidence="3">Lipocalin-like domain-containing protein</fullName>
    </recommendedName>
</protein>
<evidence type="ECO:0000313" key="1">
    <source>
        <dbReference type="EMBL" id="GGH20441.1"/>
    </source>
</evidence>
<organism evidence="1 2">
    <name type="scientific">Dyadobacter endophyticus</name>
    <dbReference type="NCBI Taxonomy" id="1749036"/>
    <lineage>
        <taxon>Bacteria</taxon>
        <taxon>Pseudomonadati</taxon>
        <taxon>Bacteroidota</taxon>
        <taxon>Cytophagia</taxon>
        <taxon>Cytophagales</taxon>
        <taxon>Spirosomataceae</taxon>
        <taxon>Dyadobacter</taxon>
    </lineage>
</organism>
<proteinExistence type="predicted"/>
<gene>
    <name evidence="1" type="ORF">GCM10007423_00860</name>
</gene>
<evidence type="ECO:0008006" key="3">
    <source>
        <dbReference type="Google" id="ProtNLM"/>
    </source>
</evidence>
<dbReference type="EMBL" id="BMIA01000001">
    <property type="protein sequence ID" value="GGH20441.1"/>
    <property type="molecule type" value="Genomic_DNA"/>
</dbReference>
<name>A0ABQ1YDH2_9BACT</name>
<sequence length="189" mass="21013">MLVFGTAWKEKNENELLRDLVRPETKDVTASLVDLRMDADRANFSGDWKLNESKSERDGQFPICIFGEGDRSTSKTIKVAEHGDFLTVTVARPLPYGRLVTSQEIVTFDGKSEATIVGSPREKSSARWSDDGQTMTINSVKSFNTISEDADIEVTEVWKLINDGNSISVQVISNSGSGENTMKLIYDRL</sequence>